<dbReference type="Proteomes" id="UP000790833">
    <property type="component" value="Unassembled WGS sequence"/>
</dbReference>
<keyword evidence="3" id="KW-1185">Reference proteome</keyword>
<protein>
    <submittedName>
        <fullName evidence="2">Uncharacterized protein</fullName>
    </submittedName>
</protein>
<sequence>MDKENQLPLESLTMREVTSPRKLFPILAPVNTNDPAKLNGKWLSVKERKERIISETTGLVKLSLANGERQSLVVVRKKGPPNKNPETPKRNTQSGRVTSSESDDSDVFSDTKNNNNNNANMGLPMYLPIRQPSASSTLSSSSTDYESYAVETESQLFNKYCQKHKQLIEMEKSVELLKFELLEISHRLEEAKGNTSDYKRLPFKQQSSSTAVLDPATVVRSITKKASSMFSPDTENKVSTLTKKASSIFQSQPPDSSPLKNKRSVVELFSKLQDQFNTNISEMKQRNDELTNNASKFMNGLINNLSPKKQDTPPMNHDASLILDDDTIFNNSSAIFSEDSPDNSHIIHEVDEEEEEVNFVDIDDYELELDDY</sequence>
<reference evidence="2" key="1">
    <citation type="submission" date="2021-03" db="EMBL/GenBank/DDBJ databases">
        <authorList>
            <person name="Palmer J.M."/>
        </authorList>
    </citation>
    <scope>NUCLEOTIDE SEQUENCE</scope>
    <source>
        <strain evidence="2">ARV_011</strain>
    </source>
</reference>
<dbReference type="EMBL" id="JAHMUF010000003">
    <property type="protein sequence ID" value="KAG7195394.1"/>
    <property type="molecule type" value="Genomic_DNA"/>
</dbReference>
<comment type="caution">
    <text evidence="2">The sequence shown here is derived from an EMBL/GenBank/DDBJ whole genome shotgun (WGS) entry which is preliminary data.</text>
</comment>
<dbReference type="AlphaFoldDB" id="A0A9P8AKS3"/>
<name>A0A9P8AKS3_9ASCO</name>
<evidence type="ECO:0000256" key="1">
    <source>
        <dbReference type="SAM" id="MobiDB-lite"/>
    </source>
</evidence>
<organism evidence="2 3">
    <name type="scientific">Scheffersomyces spartinae</name>
    <dbReference type="NCBI Taxonomy" id="45513"/>
    <lineage>
        <taxon>Eukaryota</taxon>
        <taxon>Fungi</taxon>
        <taxon>Dikarya</taxon>
        <taxon>Ascomycota</taxon>
        <taxon>Saccharomycotina</taxon>
        <taxon>Pichiomycetes</taxon>
        <taxon>Debaryomycetaceae</taxon>
        <taxon>Scheffersomyces</taxon>
    </lineage>
</organism>
<evidence type="ECO:0000313" key="3">
    <source>
        <dbReference type="Proteomes" id="UP000790833"/>
    </source>
</evidence>
<feature type="compositionally biased region" description="Low complexity" evidence="1">
    <location>
        <begin position="108"/>
        <end position="119"/>
    </location>
</feature>
<dbReference type="RefSeq" id="XP_043050939.1">
    <property type="nucleotide sequence ID" value="XM_043193887.1"/>
</dbReference>
<proteinExistence type="predicted"/>
<dbReference type="GeneID" id="66116526"/>
<feature type="region of interest" description="Disordered" evidence="1">
    <location>
        <begin position="72"/>
        <end position="119"/>
    </location>
</feature>
<dbReference type="OrthoDB" id="3993307at2759"/>
<accession>A0A9P8AKS3</accession>
<evidence type="ECO:0000313" key="2">
    <source>
        <dbReference type="EMBL" id="KAG7195394.1"/>
    </source>
</evidence>
<gene>
    <name evidence="2" type="ORF">KQ657_003152</name>
</gene>